<dbReference type="Gene3D" id="3.80.10.10">
    <property type="entry name" value="Ribonuclease Inhibitor"/>
    <property type="match status" value="1"/>
</dbReference>
<name>S8G434_FOMSC</name>
<feature type="transmembrane region" description="Helical" evidence="1">
    <location>
        <begin position="464"/>
        <end position="484"/>
    </location>
</feature>
<dbReference type="Proteomes" id="UP000015241">
    <property type="component" value="Unassembled WGS sequence"/>
</dbReference>
<evidence type="ECO:0000256" key="1">
    <source>
        <dbReference type="SAM" id="Phobius"/>
    </source>
</evidence>
<protein>
    <submittedName>
        <fullName evidence="2">Uncharacterized protein</fullName>
    </submittedName>
</protein>
<dbReference type="InParanoid" id="S8G434"/>
<feature type="transmembrane region" description="Helical" evidence="1">
    <location>
        <begin position="528"/>
        <end position="548"/>
    </location>
</feature>
<evidence type="ECO:0000313" key="2">
    <source>
        <dbReference type="EMBL" id="EPT05025.1"/>
    </source>
</evidence>
<dbReference type="SUPFAM" id="SSF52047">
    <property type="entry name" value="RNI-like"/>
    <property type="match status" value="1"/>
</dbReference>
<reference evidence="2 3" key="1">
    <citation type="journal article" date="2012" name="Science">
        <title>The Paleozoic origin of enzymatic lignin decomposition reconstructed from 31 fungal genomes.</title>
        <authorList>
            <person name="Floudas D."/>
            <person name="Binder M."/>
            <person name="Riley R."/>
            <person name="Barry K."/>
            <person name="Blanchette R.A."/>
            <person name="Henrissat B."/>
            <person name="Martinez A.T."/>
            <person name="Otillar R."/>
            <person name="Spatafora J.W."/>
            <person name="Yadav J.S."/>
            <person name="Aerts A."/>
            <person name="Benoit I."/>
            <person name="Boyd A."/>
            <person name="Carlson A."/>
            <person name="Copeland A."/>
            <person name="Coutinho P.M."/>
            <person name="de Vries R.P."/>
            <person name="Ferreira P."/>
            <person name="Findley K."/>
            <person name="Foster B."/>
            <person name="Gaskell J."/>
            <person name="Glotzer D."/>
            <person name="Gorecki P."/>
            <person name="Heitman J."/>
            <person name="Hesse C."/>
            <person name="Hori C."/>
            <person name="Igarashi K."/>
            <person name="Jurgens J.A."/>
            <person name="Kallen N."/>
            <person name="Kersten P."/>
            <person name="Kohler A."/>
            <person name="Kuees U."/>
            <person name="Kumar T.K.A."/>
            <person name="Kuo A."/>
            <person name="LaButti K."/>
            <person name="Larrondo L.F."/>
            <person name="Lindquist E."/>
            <person name="Ling A."/>
            <person name="Lombard V."/>
            <person name="Lucas S."/>
            <person name="Lundell T."/>
            <person name="Martin R."/>
            <person name="McLaughlin D.J."/>
            <person name="Morgenstern I."/>
            <person name="Morin E."/>
            <person name="Murat C."/>
            <person name="Nagy L.G."/>
            <person name="Nolan M."/>
            <person name="Ohm R.A."/>
            <person name="Patyshakuliyeva A."/>
            <person name="Rokas A."/>
            <person name="Ruiz-Duenas F.J."/>
            <person name="Sabat G."/>
            <person name="Salamov A."/>
            <person name="Samejima M."/>
            <person name="Schmutz J."/>
            <person name="Slot J.C."/>
            <person name="St John F."/>
            <person name="Stenlid J."/>
            <person name="Sun H."/>
            <person name="Sun S."/>
            <person name="Syed K."/>
            <person name="Tsang A."/>
            <person name="Wiebenga A."/>
            <person name="Young D."/>
            <person name="Pisabarro A."/>
            <person name="Eastwood D.C."/>
            <person name="Martin F."/>
            <person name="Cullen D."/>
            <person name="Grigoriev I.V."/>
            <person name="Hibbett D.S."/>
        </authorList>
    </citation>
    <scope>NUCLEOTIDE SEQUENCE</scope>
    <source>
        <strain evidence="3">FP-58527</strain>
    </source>
</reference>
<keyword evidence="1" id="KW-0812">Transmembrane</keyword>
<dbReference type="AlphaFoldDB" id="S8G434"/>
<accession>S8G434</accession>
<keyword evidence="3" id="KW-1185">Reference proteome</keyword>
<keyword evidence="1" id="KW-0472">Membrane</keyword>
<dbReference type="STRING" id="743788.S8G434"/>
<organism evidence="2 3">
    <name type="scientific">Fomitopsis schrenkii</name>
    <name type="common">Brown rot fungus</name>
    <dbReference type="NCBI Taxonomy" id="2126942"/>
    <lineage>
        <taxon>Eukaryota</taxon>
        <taxon>Fungi</taxon>
        <taxon>Dikarya</taxon>
        <taxon>Basidiomycota</taxon>
        <taxon>Agaricomycotina</taxon>
        <taxon>Agaricomycetes</taxon>
        <taxon>Polyporales</taxon>
        <taxon>Fomitopsis</taxon>
    </lineage>
</organism>
<evidence type="ECO:0000313" key="3">
    <source>
        <dbReference type="Proteomes" id="UP000015241"/>
    </source>
</evidence>
<keyword evidence="1" id="KW-1133">Transmembrane helix</keyword>
<gene>
    <name evidence="2" type="ORF">FOMPIDRAFT_1139946</name>
</gene>
<dbReference type="HOGENOM" id="CLU_024649_1_0_1"/>
<dbReference type="EMBL" id="KE504125">
    <property type="protein sequence ID" value="EPT05025.1"/>
    <property type="molecule type" value="Genomic_DNA"/>
</dbReference>
<proteinExistence type="predicted"/>
<dbReference type="OrthoDB" id="2870744at2759"/>
<sequence>MLERSPAVARHVRKLAVRPETDAEVRRRRRERNTKAWDVAGDISRIVASAARHLHDLRVFEWDGEDMLPDDRMWSELQRRCVFLRNIGMTFGCFLPRPTSHLFKFSGLEGFSLTFKDGFYAHQLHLATRESAPVFSRLWDMLVHRCPYLESLAITGTAPDASDAFPSYRTRWPCLRRLTIDDAMLGGFSPLPPGQPSIHSFVEFLEQHPTLESLYIIGDSGFNHAQLARLEENALPSLTEFTGSLDHLRSLLSRGQGQGANMNMNAQVLWGAQWGQADSVSDTPLAKTLQRVHLPEPMQLRELTPLSISRVLSDLTALTSLTITFVLHSGYDSNGIFRTIVASCPQLLHLDLTCTSKPSFYLDTFARAVKKLGRLRTLDLSIVRFHGEEAMHLGAARIALANPRLERFTINYIPAHPPHPRPRTPPRPLETGVFELLCDVHGLPVSLYVAEWRRALAGGGGGGVVWRGVVSAGMLLGIGVGTGWRRSRSGWTRRWLYELRPSGHPDAVKKGVGELLLERSQAGEEARLLALCFGLLLLAMWGVLWRAATYVPRVVWSL</sequence>
<dbReference type="InterPro" id="IPR032675">
    <property type="entry name" value="LRR_dom_sf"/>
</dbReference>
<dbReference type="eggNOG" id="ENOG502SI90">
    <property type="taxonomic scope" value="Eukaryota"/>
</dbReference>